<organism evidence="1">
    <name type="scientific">Musa acuminata subsp. malaccensis</name>
    <name type="common">Wild banana</name>
    <name type="synonym">Musa malaccensis</name>
    <dbReference type="NCBI Taxonomy" id="214687"/>
    <lineage>
        <taxon>Eukaryota</taxon>
        <taxon>Viridiplantae</taxon>
        <taxon>Streptophyta</taxon>
        <taxon>Embryophyta</taxon>
        <taxon>Tracheophyta</taxon>
        <taxon>Spermatophyta</taxon>
        <taxon>Magnoliopsida</taxon>
        <taxon>Liliopsida</taxon>
        <taxon>Zingiberales</taxon>
        <taxon>Musaceae</taxon>
        <taxon>Musa</taxon>
    </lineage>
</organism>
<dbReference type="InterPro" id="IPR016024">
    <property type="entry name" value="ARM-type_fold"/>
</dbReference>
<dbReference type="AlphaFoldDB" id="A0A8D7F3G1"/>
<dbReference type="PANTHER" id="PTHR14873:SF1">
    <property type="entry name" value="OS06G0694100 PROTEIN"/>
    <property type="match status" value="1"/>
</dbReference>
<reference evidence="1" key="1">
    <citation type="submission" date="2021-03" db="EMBL/GenBank/DDBJ databases">
        <authorList>
            <consortium name="Genoscope - CEA"/>
            <person name="William W."/>
        </authorList>
    </citation>
    <scope>NUCLEOTIDE SEQUENCE</scope>
    <source>
        <strain evidence="1">Doubled-haploid Pahang</strain>
    </source>
</reference>
<sequence>MAASTAEGPECYSFSRCLLLRRLSESIRETLSRTPYAPPEGASVSIKSLVESLLPSGDREAQEGFRKEVRDFFLGCAALAAAEGDESPTLFWVTKDLIFVSKSALRELSRAASFESEQQMVIGLLPDVLPAVKGVIKESCVDAEEEEVIAASAKAPVAYAIVAAHQFRWLVSQVAYPDLGKLLWLVIPCALTSLDHWSAEVKEQGIVSFIHIVKNVNSTELGWYEEAVLDVCCQNILAADELWDRIVEVSVLLLTSTQQTNPRSPWFERMLNEMLGHLERQPFKKERRIAWLAQIEPVFDVMGLFILAHFRRIFNLFFQWMHADDEETILLVLERLKTIIKLTWIRKSPYFERLVDELTLLYKETAVRKNREPLRIQILQLLVLLQQCKGSQFEKAWEKHKNDTDLTMMISSFNNLLNETLQQVP</sequence>
<dbReference type="SUPFAM" id="SSF48371">
    <property type="entry name" value="ARM repeat"/>
    <property type="match status" value="1"/>
</dbReference>
<evidence type="ECO:0000313" key="1">
    <source>
        <dbReference type="EMBL" id="CAG1839790.1"/>
    </source>
</evidence>
<gene>
    <name evidence="1" type="ORF">GSMUA_278430.1</name>
</gene>
<name>A0A8D7F3G1_MUSAM</name>
<dbReference type="EMBL" id="HG996470">
    <property type="protein sequence ID" value="CAG1839790.1"/>
    <property type="molecule type" value="Genomic_DNA"/>
</dbReference>
<accession>A0A8D7F3G1</accession>
<proteinExistence type="predicted"/>
<dbReference type="PANTHER" id="PTHR14873">
    <property type="entry name" value="OS06G0694100 PROTEIN"/>
    <property type="match status" value="1"/>
</dbReference>
<protein>
    <submittedName>
        <fullName evidence="1">(wild Malaysian banana) hypothetical protein</fullName>
    </submittedName>
</protein>